<dbReference type="InterPro" id="IPR014099">
    <property type="entry name" value="Spore_coat_GerQ"/>
</dbReference>
<keyword evidence="1" id="KW-0167">Capsid protein</keyword>
<dbReference type="PIRSF" id="PIRSF038931">
    <property type="entry name" value="GerQ"/>
    <property type="match status" value="1"/>
</dbReference>
<evidence type="ECO:0000313" key="2">
    <source>
        <dbReference type="Proteomes" id="UP000198892"/>
    </source>
</evidence>
<dbReference type="AlphaFoldDB" id="A0A1I5U196"/>
<reference evidence="2" key="1">
    <citation type="submission" date="2016-10" db="EMBL/GenBank/DDBJ databases">
        <authorList>
            <person name="Varghese N."/>
            <person name="Submissions S."/>
        </authorList>
    </citation>
    <scope>NUCLEOTIDE SEQUENCE [LARGE SCALE GENOMIC DNA]</scope>
    <source>
        <strain evidence="2">S7</strain>
    </source>
</reference>
<keyword evidence="2" id="KW-1185">Reference proteome</keyword>
<dbReference type="Proteomes" id="UP000198892">
    <property type="component" value="Unassembled WGS sequence"/>
</dbReference>
<name>A0A1I5U196_9BACI</name>
<protein>
    <submittedName>
        <fullName evidence="1">Spore coat protein GerQ</fullName>
    </submittedName>
</protein>
<gene>
    <name evidence="1" type="ORF">SAMN05518683_11224</name>
</gene>
<dbReference type="NCBIfam" id="TIGR02728">
    <property type="entry name" value="spore_gerQ"/>
    <property type="match status" value="1"/>
</dbReference>
<dbReference type="Pfam" id="PF09671">
    <property type="entry name" value="Spore_GerQ"/>
    <property type="match status" value="1"/>
</dbReference>
<proteinExistence type="predicted"/>
<dbReference type="EMBL" id="FOXD01000012">
    <property type="protein sequence ID" value="SFP89085.1"/>
    <property type="molecule type" value="Genomic_DNA"/>
</dbReference>
<evidence type="ECO:0000313" key="1">
    <source>
        <dbReference type="EMBL" id="SFP89085.1"/>
    </source>
</evidence>
<organism evidence="1 2">
    <name type="scientific">Salibacterium halotolerans</name>
    <dbReference type="NCBI Taxonomy" id="1884432"/>
    <lineage>
        <taxon>Bacteria</taxon>
        <taxon>Bacillati</taxon>
        <taxon>Bacillota</taxon>
        <taxon>Bacilli</taxon>
        <taxon>Bacillales</taxon>
        <taxon>Bacillaceae</taxon>
    </lineage>
</organism>
<sequence length="168" mass="18736">MYNYYPWYPAQQSGAWYPYSPEMGMNRQNNNGSGMMNGGMMNGGAMNMNGGGMNGGTMNGGTMNGGGMNGGTINGGGLPMEQSYIENILRLNTGKRATVYMTFEGNPDWQSMVFRGILEEAGRDHIVLSDPDTGRWYLLLMVYLDYVVFEEEINYQYPYDGVEPYANR</sequence>
<keyword evidence="1" id="KW-0946">Virion</keyword>
<dbReference type="STRING" id="1884432.SAMN05518683_11224"/>
<accession>A0A1I5U196</accession>